<dbReference type="AlphaFoldDB" id="A0A182NG14"/>
<proteinExistence type="predicted"/>
<keyword evidence="2" id="KW-1185">Reference proteome</keyword>
<name>A0A182NG14_9DIPT</name>
<evidence type="ECO:0000313" key="2">
    <source>
        <dbReference type="Proteomes" id="UP000075884"/>
    </source>
</evidence>
<evidence type="ECO:0000313" key="1">
    <source>
        <dbReference type="EnsemblMetazoa" id="ADIR006586-PA"/>
    </source>
</evidence>
<reference evidence="2" key="1">
    <citation type="submission" date="2013-03" db="EMBL/GenBank/DDBJ databases">
        <title>The Genome Sequence of Anopheles dirus WRAIR2.</title>
        <authorList>
            <consortium name="The Broad Institute Genomics Platform"/>
            <person name="Neafsey D.E."/>
            <person name="Walton C."/>
            <person name="Walker B."/>
            <person name="Young S.K."/>
            <person name="Zeng Q."/>
            <person name="Gargeya S."/>
            <person name="Fitzgerald M."/>
            <person name="Haas B."/>
            <person name="Abouelleil A."/>
            <person name="Allen A.W."/>
            <person name="Alvarado L."/>
            <person name="Arachchi H.M."/>
            <person name="Berlin A.M."/>
            <person name="Chapman S.B."/>
            <person name="Gainer-Dewar J."/>
            <person name="Goldberg J."/>
            <person name="Griggs A."/>
            <person name="Gujja S."/>
            <person name="Hansen M."/>
            <person name="Howarth C."/>
            <person name="Imamovic A."/>
            <person name="Ireland A."/>
            <person name="Larimer J."/>
            <person name="McCowan C."/>
            <person name="Murphy C."/>
            <person name="Pearson M."/>
            <person name="Poon T.W."/>
            <person name="Priest M."/>
            <person name="Roberts A."/>
            <person name="Saif S."/>
            <person name="Shea T."/>
            <person name="Sisk P."/>
            <person name="Sykes S."/>
            <person name="Wortman J."/>
            <person name="Nusbaum C."/>
            <person name="Birren B."/>
        </authorList>
    </citation>
    <scope>NUCLEOTIDE SEQUENCE [LARGE SCALE GENOMIC DNA]</scope>
    <source>
        <strain evidence="2">WRAIR2</strain>
    </source>
</reference>
<protein>
    <submittedName>
        <fullName evidence="1">Uncharacterized protein</fullName>
    </submittedName>
</protein>
<reference evidence="1" key="2">
    <citation type="submission" date="2020-05" db="UniProtKB">
        <authorList>
            <consortium name="EnsemblMetazoa"/>
        </authorList>
    </citation>
    <scope>IDENTIFICATION</scope>
    <source>
        <strain evidence="1">WRAIR2</strain>
    </source>
</reference>
<organism evidence="1 2">
    <name type="scientific">Anopheles dirus</name>
    <dbReference type="NCBI Taxonomy" id="7168"/>
    <lineage>
        <taxon>Eukaryota</taxon>
        <taxon>Metazoa</taxon>
        <taxon>Ecdysozoa</taxon>
        <taxon>Arthropoda</taxon>
        <taxon>Hexapoda</taxon>
        <taxon>Insecta</taxon>
        <taxon>Pterygota</taxon>
        <taxon>Neoptera</taxon>
        <taxon>Endopterygota</taxon>
        <taxon>Diptera</taxon>
        <taxon>Nematocera</taxon>
        <taxon>Culicoidea</taxon>
        <taxon>Culicidae</taxon>
        <taxon>Anophelinae</taxon>
        <taxon>Anopheles</taxon>
    </lineage>
</organism>
<accession>A0A182NG14</accession>
<dbReference type="Proteomes" id="UP000075884">
    <property type="component" value="Unassembled WGS sequence"/>
</dbReference>
<sequence length="192" mass="19808">MSYDTIPLTPPDVLIGETATETSDDLSFNFGDEDDDVNGVLFSSINPLIGGQGPLNDAIARPLTIQTNPSGLPAGRGQEPVRSGTTTNEFSMIVSPSLLTPTDMEIWRAIQQGQLDPKKIAAAPQAAASYYGAAGGHIPKSLSGTPTAQLLSADLLGDPTDASLLAAFDSDAASGAFRTIADDAGLHQGLLI</sequence>
<dbReference type="EnsemblMetazoa" id="ADIR006586-RA">
    <property type="protein sequence ID" value="ADIR006586-PA"/>
    <property type="gene ID" value="ADIR006586"/>
</dbReference>
<dbReference type="VEuPathDB" id="VectorBase:ADIR006586"/>